<feature type="region of interest" description="Disordered" evidence="2">
    <location>
        <begin position="113"/>
        <end position="148"/>
    </location>
</feature>
<sequence>MATGQSLRRKGHFKSSDIAVEYYKTKLKEWSLKFSRQEKEVEEWKKLFALESNAERELWEGEKESNRLRSLIGELQLALYQERELVLGLMRENDQLKIKEAELVTKLQHLELGEGPEPEPAKCPRRGCSGAARPRPPTRQRHPPEQGVSAQVERLLEAKALDHLKIVSLEAELEERTATCRRQVAHMLEERRLGKLECELERKILERKLQYWEERYELLKTSIGSGVLAHIRQTRDSIETDQVLLEKSERLQRQLEECTRQLEVMERKYTDLASDRLEESSTHVQFLMERISQKDELISDYNTRCSILQEQLDELEQAHKEEVGKLKVEKSKLFERVKMLEKRLEDDKKRRLLEGEGFRNDIKLLRAKLTNIERQIKRHRRLKQIEQECQENNAFE</sequence>
<dbReference type="InterPro" id="IPR037696">
    <property type="entry name" value="CCDC77"/>
</dbReference>
<reference evidence="3 4" key="1">
    <citation type="submission" date="2024-07" db="EMBL/GenBank/DDBJ databases">
        <title>Chromosome-level genome assembly of the water stick insect Ranatra chinensis (Heteroptera: Nepidae).</title>
        <authorList>
            <person name="Liu X."/>
        </authorList>
    </citation>
    <scope>NUCLEOTIDE SEQUENCE [LARGE SCALE GENOMIC DNA]</scope>
    <source>
        <strain evidence="3">Cailab_2021Rc</strain>
        <tissue evidence="3">Muscle</tissue>
    </source>
</reference>
<feature type="coiled-coil region" evidence="1">
    <location>
        <begin position="241"/>
        <end position="382"/>
    </location>
</feature>
<accession>A0ABD0YQ72</accession>
<dbReference type="PANTHER" id="PTHR22091">
    <property type="entry name" value="COILED-COIL DOMAIN-CONTAINING PROTEIN 77"/>
    <property type="match status" value="1"/>
</dbReference>
<comment type="caution">
    <text evidence="3">The sequence shown here is derived from an EMBL/GenBank/DDBJ whole genome shotgun (WGS) entry which is preliminary data.</text>
</comment>
<keyword evidence="4" id="KW-1185">Reference proteome</keyword>
<gene>
    <name evidence="3" type="ORF">AAG570_009772</name>
</gene>
<dbReference type="PANTHER" id="PTHR22091:SF1">
    <property type="entry name" value="COILED-COIL DOMAIN-CONTAINING PROTEIN 77"/>
    <property type="match status" value="1"/>
</dbReference>
<evidence type="ECO:0000256" key="1">
    <source>
        <dbReference type="SAM" id="Coils"/>
    </source>
</evidence>
<name>A0ABD0YQ72_9HEMI</name>
<protein>
    <submittedName>
        <fullName evidence="3">Uncharacterized protein</fullName>
    </submittedName>
</protein>
<evidence type="ECO:0000313" key="4">
    <source>
        <dbReference type="Proteomes" id="UP001558652"/>
    </source>
</evidence>
<dbReference type="EMBL" id="JBFDAA010000004">
    <property type="protein sequence ID" value="KAL1138077.1"/>
    <property type="molecule type" value="Genomic_DNA"/>
</dbReference>
<evidence type="ECO:0000256" key="2">
    <source>
        <dbReference type="SAM" id="MobiDB-lite"/>
    </source>
</evidence>
<dbReference type="Proteomes" id="UP001558652">
    <property type="component" value="Unassembled WGS sequence"/>
</dbReference>
<dbReference type="AlphaFoldDB" id="A0ABD0YQ72"/>
<organism evidence="3 4">
    <name type="scientific">Ranatra chinensis</name>
    <dbReference type="NCBI Taxonomy" id="642074"/>
    <lineage>
        <taxon>Eukaryota</taxon>
        <taxon>Metazoa</taxon>
        <taxon>Ecdysozoa</taxon>
        <taxon>Arthropoda</taxon>
        <taxon>Hexapoda</taxon>
        <taxon>Insecta</taxon>
        <taxon>Pterygota</taxon>
        <taxon>Neoptera</taxon>
        <taxon>Paraneoptera</taxon>
        <taxon>Hemiptera</taxon>
        <taxon>Heteroptera</taxon>
        <taxon>Panheteroptera</taxon>
        <taxon>Nepomorpha</taxon>
        <taxon>Nepidae</taxon>
        <taxon>Ranatrinae</taxon>
        <taxon>Ranatra</taxon>
    </lineage>
</organism>
<keyword evidence="1" id="KW-0175">Coiled coil</keyword>
<evidence type="ECO:0000313" key="3">
    <source>
        <dbReference type="EMBL" id="KAL1138077.1"/>
    </source>
</evidence>
<proteinExistence type="predicted"/>